<protein>
    <recommendedName>
        <fullName evidence="3">Eukaryotic initiation factor 4E</fullName>
    </recommendedName>
</protein>
<evidence type="ECO:0008006" key="3">
    <source>
        <dbReference type="Google" id="ProtNLM"/>
    </source>
</evidence>
<name>A0ABQ0DYJ1_9EUKA</name>
<evidence type="ECO:0000313" key="1">
    <source>
        <dbReference type="EMBL" id="GAB1227827.1"/>
    </source>
</evidence>
<keyword evidence="2" id="KW-1185">Reference proteome</keyword>
<dbReference type="SUPFAM" id="SSF55418">
    <property type="entry name" value="eIF4e-like"/>
    <property type="match status" value="1"/>
</dbReference>
<dbReference type="InterPro" id="IPR001040">
    <property type="entry name" value="TIF_eIF_4E"/>
</dbReference>
<proteinExistence type="predicted"/>
<dbReference type="Proteomes" id="UP001628156">
    <property type="component" value="Unassembled WGS sequence"/>
</dbReference>
<sequence>MLGRQENENGSTITIKCEKEATSRIWKEFLIDIISNQEKQLSDYGIVNGISVSIKKSNNLIVVWTKTTSIIIQNQIINYLITRFPELKEEDVFFKEN</sequence>
<dbReference type="InterPro" id="IPR023398">
    <property type="entry name" value="TIF_eIF4e-like"/>
</dbReference>
<dbReference type="EMBL" id="BAAFRS010000359">
    <property type="protein sequence ID" value="GAB1227827.1"/>
    <property type="molecule type" value="Genomic_DNA"/>
</dbReference>
<organism evidence="1 2">
    <name type="scientific">Entamoeba nuttalli</name>
    <dbReference type="NCBI Taxonomy" id="412467"/>
    <lineage>
        <taxon>Eukaryota</taxon>
        <taxon>Amoebozoa</taxon>
        <taxon>Evosea</taxon>
        <taxon>Archamoebae</taxon>
        <taxon>Mastigamoebida</taxon>
        <taxon>Entamoebidae</taxon>
        <taxon>Entamoeba</taxon>
    </lineage>
</organism>
<reference evidence="1 2" key="1">
    <citation type="journal article" date="2019" name="PLoS Negl. Trop. Dis.">
        <title>Whole genome sequencing of Entamoeba nuttalli reveals mammalian host-related molecular signatures and a novel octapeptide-repeat surface protein.</title>
        <authorList>
            <person name="Tanaka M."/>
            <person name="Makiuchi T."/>
            <person name="Komiyama T."/>
            <person name="Shiina T."/>
            <person name="Osaki K."/>
            <person name="Tachibana H."/>
        </authorList>
    </citation>
    <scope>NUCLEOTIDE SEQUENCE [LARGE SCALE GENOMIC DNA]</scope>
    <source>
        <strain evidence="1 2">P19-061405</strain>
    </source>
</reference>
<dbReference type="Pfam" id="PF01652">
    <property type="entry name" value="IF4E"/>
    <property type="match status" value="1"/>
</dbReference>
<dbReference type="Gene3D" id="3.30.760.10">
    <property type="entry name" value="RNA Cap, Translation Initiation Factor Eif4e"/>
    <property type="match status" value="1"/>
</dbReference>
<gene>
    <name evidence="1" type="ORF">ENUP19_0359G0021</name>
</gene>
<comment type="caution">
    <text evidence="1">The sequence shown here is derived from an EMBL/GenBank/DDBJ whole genome shotgun (WGS) entry which is preliminary data.</text>
</comment>
<evidence type="ECO:0000313" key="2">
    <source>
        <dbReference type="Proteomes" id="UP001628156"/>
    </source>
</evidence>
<accession>A0ABQ0DYJ1</accession>